<dbReference type="EMBL" id="CP008743">
    <property type="protein sequence ID" value="ARN84211.1"/>
    <property type="molecule type" value="Genomic_DNA"/>
</dbReference>
<evidence type="ECO:0000256" key="2">
    <source>
        <dbReference type="ARBA" id="ARBA00023239"/>
    </source>
</evidence>
<dbReference type="FunFam" id="1.10.12.10:FF:000001">
    <property type="entry name" value="Probable enoyl-CoA hydratase, mitochondrial"/>
    <property type="match status" value="1"/>
</dbReference>
<dbReference type="Pfam" id="PF00378">
    <property type="entry name" value="ECH_1"/>
    <property type="match status" value="1"/>
</dbReference>
<organism evidence="3 4">
    <name type="scientific">Candidatus Nucleicultrix amoebiphila FS5</name>
    <dbReference type="NCBI Taxonomy" id="1414854"/>
    <lineage>
        <taxon>Bacteria</taxon>
        <taxon>Pseudomonadati</taxon>
        <taxon>Pseudomonadota</taxon>
        <taxon>Alphaproteobacteria</taxon>
        <taxon>Holosporales</taxon>
        <taxon>Candidatus Nucleicultricaceae</taxon>
        <taxon>Candidatus Nucleicultrix</taxon>
    </lineage>
</organism>
<protein>
    <recommendedName>
        <fullName evidence="5">Enoyl-CoA hydratase</fullName>
    </recommendedName>
</protein>
<dbReference type="KEGG" id="naf:GQ61_01375"/>
<evidence type="ECO:0000256" key="1">
    <source>
        <dbReference type="ARBA" id="ARBA00005254"/>
    </source>
</evidence>
<keyword evidence="2" id="KW-0456">Lyase</keyword>
<dbReference type="CDD" id="cd06558">
    <property type="entry name" value="crotonase-like"/>
    <property type="match status" value="1"/>
</dbReference>
<reference evidence="3 4" key="1">
    <citation type="submission" date="2014-06" db="EMBL/GenBank/DDBJ databases">
        <title>The genome of the endonuclear symbiont Nucleicultrix amoebiphila.</title>
        <authorList>
            <person name="Schulz F."/>
            <person name="Horn M."/>
        </authorList>
    </citation>
    <scope>NUCLEOTIDE SEQUENCE [LARGE SCALE GENOMIC DNA]</scope>
    <source>
        <strain evidence="3 4">FS5</strain>
    </source>
</reference>
<dbReference type="GO" id="GO:0016836">
    <property type="term" value="F:hydro-lyase activity"/>
    <property type="evidence" value="ECO:0007669"/>
    <property type="project" value="UniProtKB-ARBA"/>
</dbReference>
<dbReference type="InterPro" id="IPR001753">
    <property type="entry name" value="Enoyl-CoA_hydra/iso"/>
</dbReference>
<proteinExistence type="inferred from homology"/>
<dbReference type="PANTHER" id="PTHR43802">
    <property type="entry name" value="ENOYL-COA HYDRATASE"/>
    <property type="match status" value="1"/>
</dbReference>
<dbReference type="STRING" id="1414854.GQ61_01375"/>
<dbReference type="InterPro" id="IPR014748">
    <property type="entry name" value="Enoyl-CoA_hydra_C"/>
</dbReference>
<keyword evidence="4" id="KW-1185">Reference proteome</keyword>
<dbReference type="Proteomes" id="UP000237351">
    <property type="component" value="Chromosome"/>
</dbReference>
<sequence>MTEPVILVDKKDNIALVTLNRPLALNTMNVQMATGLRQTFADLEYDEGVRCVVIKGAGEHFCAGGDVQFFASLIKDSSEERKGIIHSLIADIHDAIISIRRMPKPVLTSVRGAAAGFGVSLMLAADLAVASKNAYFKLAYTDIGLSPDGGATFALPRILGQRRAMQLILMNDSLNSEAACNIGMINWVVEDDVLEEKTLEIAKKLAKGPTEAFTHVKEALNNTFHNTLAQQLDLEKNLFLSCLETQDFAEGVMSFLEKRNPNFKGE</sequence>
<gene>
    <name evidence="3" type="ORF">GQ61_01375</name>
</gene>
<dbReference type="Gene3D" id="3.90.226.10">
    <property type="entry name" value="2-enoyl-CoA Hydratase, Chain A, domain 1"/>
    <property type="match status" value="1"/>
</dbReference>
<evidence type="ECO:0000313" key="3">
    <source>
        <dbReference type="EMBL" id="ARN84211.1"/>
    </source>
</evidence>
<evidence type="ECO:0008006" key="5">
    <source>
        <dbReference type="Google" id="ProtNLM"/>
    </source>
</evidence>
<comment type="similarity">
    <text evidence="1">Belongs to the enoyl-CoA hydratase/isomerase family.</text>
</comment>
<name>A0A1W6N385_9PROT</name>
<dbReference type="InterPro" id="IPR029045">
    <property type="entry name" value="ClpP/crotonase-like_dom_sf"/>
</dbReference>
<accession>A0A1W6N385</accession>
<evidence type="ECO:0000313" key="4">
    <source>
        <dbReference type="Proteomes" id="UP000237351"/>
    </source>
</evidence>
<dbReference type="AlphaFoldDB" id="A0A1W6N385"/>
<dbReference type="RefSeq" id="WP_085783576.1">
    <property type="nucleotide sequence ID" value="NZ_CP008743.1"/>
</dbReference>
<dbReference type="Gene3D" id="1.10.12.10">
    <property type="entry name" value="Lyase 2-enoyl-coa Hydratase, Chain A, domain 2"/>
    <property type="match status" value="1"/>
</dbReference>
<dbReference type="OrthoDB" id="9781757at2"/>
<dbReference type="PANTHER" id="PTHR43802:SF1">
    <property type="entry name" value="IP11341P-RELATED"/>
    <property type="match status" value="1"/>
</dbReference>
<dbReference type="SUPFAM" id="SSF52096">
    <property type="entry name" value="ClpP/crotonase"/>
    <property type="match status" value="1"/>
</dbReference>